<evidence type="ECO:0000256" key="4">
    <source>
        <dbReference type="ARBA" id="ARBA00022989"/>
    </source>
</evidence>
<accession>A0A7L4H7B3</accession>
<evidence type="ECO:0000256" key="10">
    <source>
        <dbReference type="SAM" id="SignalP"/>
    </source>
</evidence>
<feature type="non-terminal residue" evidence="12">
    <location>
        <position position="1"/>
    </location>
</feature>
<dbReference type="GO" id="GO:0042613">
    <property type="term" value="C:MHC class II protein complex"/>
    <property type="evidence" value="ECO:0007669"/>
    <property type="project" value="UniProtKB-KW"/>
</dbReference>
<dbReference type="SMART" id="SM00921">
    <property type="entry name" value="MHC_II_beta"/>
    <property type="match status" value="1"/>
</dbReference>
<dbReference type="Proteomes" id="UP000584326">
    <property type="component" value="Unassembled WGS sequence"/>
</dbReference>
<dbReference type="InterPro" id="IPR014745">
    <property type="entry name" value="MHC_II_a/b_N"/>
</dbReference>
<evidence type="ECO:0000256" key="2">
    <source>
        <dbReference type="ARBA" id="ARBA00022692"/>
    </source>
</evidence>
<evidence type="ECO:0000313" key="12">
    <source>
        <dbReference type="EMBL" id="NXX21154.1"/>
    </source>
</evidence>
<evidence type="ECO:0000256" key="7">
    <source>
        <dbReference type="ARBA" id="ARBA00023157"/>
    </source>
</evidence>
<keyword evidence="4" id="KW-1133">Transmembrane helix</keyword>
<gene>
    <name evidence="12" type="primary">H2ab1_1</name>
    <name evidence="12" type="ORF">PODSTR_R00363</name>
</gene>
<feature type="non-terminal residue" evidence="12">
    <location>
        <position position="113"/>
    </location>
</feature>
<evidence type="ECO:0000259" key="11">
    <source>
        <dbReference type="SMART" id="SM00921"/>
    </source>
</evidence>
<feature type="chain" id="PRO_5029887941" evidence="10">
    <location>
        <begin position="17"/>
        <end position="113"/>
    </location>
</feature>
<keyword evidence="3" id="KW-0391">Immunity</keyword>
<keyword evidence="8" id="KW-0325">Glycoprotein</keyword>
<keyword evidence="5" id="KW-1064">Adaptive immunity</keyword>
<keyword evidence="2" id="KW-0812">Transmembrane</keyword>
<dbReference type="Pfam" id="PF00969">
    <property type="entry name" value="MHC_II_beta"/>
    <property type="match status" value="1"/>
</dbReference>
<keyword evidence="10" id="KW-0732">Signal</keyword>
<dbReference type="GO" id="GO:0002250">
    <property type="term" value="P:adaptive immune response"/>
    <property type="evidence" value="ECO:0007669"/>
    <property type="project" value="UniProtKB-KW"/>
</dbReference>
<dbReference type="PANTHER" id="PTHR19944">
    <property type="entry name" value="MHC CLASS II-RELATED"/>
    <property type="match status" value="1"/>
</dbReference>
<reference evidence="12 13" key="1">
    <citation type="submission" date="2020-02" db="EMBL/GenBank/DDBJ databases">
        <title>Bird 10,000 Genomes (B10K) Project - Family phase.</title>
        <authorList>
            <person name="Zhang G."/>
        </authorList>
    </citation>
    <scope>NUCLEOTIDE SEQUENCE [LARGE SCALE GENOMIC DNA]</scope>
    <source>
        <strain evidence="12">B10K-DU-001-40</strain>
        <tissue evidence="12">Muscle</tissue>
    </source>
</reference>
<dbReference type="InterPro" id="IPR011162">
    <property type="entry name" value="MHC_I/II-like_Ag-recog"/>
</dbReference>
<dbReference type="InterPro" id="IPR050160">
    <property type="entry name" value="MHC/Immunoglobulin"/>
</dbReference>
<dbReference type="AlphaFoldDB" id="A0A7L4H7B3"/>
<keyword evidence="9" id="KW-0491">MHC II</keyword>
<evidence type="ECO:0000256" key="9">
    <source>
        <dbReference type="ARBA" id="ARBA00023182"/>
    </source>
</evidence>
<evidence type="ECO:0000256" key="3">
    <source>
        <dbReference type="ARBA" id="ARBA00022859"/>
    </source>
</evidence>
<comment type="subcellular location">
    <subcellularLocation>
        <location evidence="1">Membrane</location>
        <topology evidence="1">Single-pass type I membrane protein</topology>
    </subcellularLocation>
</comment>
<protein>
    <submittedName>
        <fullName evidence="12">HB2D protein</fullName>
    </submittedName>
</protein>
<keyword evidence="6" id="KW-0472">Membrane</keyword>
<comment type="caution">
    <text evidence="12">The sequence shown here is derived from an EMBL/GenBank/DDBJ whole genome shotgun (WGS) entry which is preliminary data.</text>
</comment>
<feature type="domain" description="MHC class II beta chain N-terminal" evidence="11">
    <location>
        <begin position="29"/>
        <end position="103"/>
    </location>
</feature>
<organism evidence="12 13">
    <name type="scientific">Podargus strigoides</name>
    <name type="common">Tawny frogmouth</name>
    <name type="synonym">Caprimulgus strigoides</name>
    <dbReference type="NCBI Taxonomy" id="8905"/>
    <lineage>
        <taxon>Eukaryota</taxon>
        <taxon>Metazoa</taxon>
        <taxon>Chordata</taxon>
        <taxon>Craniata</taxon>
        <taxon>Vertebrata</taxon>
        <taxon>Euteleostomi</taxon>
        <taxon>Archelosauria</taxon>
        <taxon>Archosauria</taxon>
        <taxon>Dinosauria</taxon>
        <taxon>Saurischia</taxon>
        <taxon>Theropoda</taxon>
        <taxon>Coelurosauria</taxon>
        <taxon>Aves</taxon>
        <taxon>Neognathae</taxon>
        <taxon>Neoaves</taxon>
        <taxon>Strisores</taxon>
        <taxon>Caprimulgiformes</taxon>
        <taxon>Podargidae</taxon>
        <taxon>Podargus</taxon>
    </lineage>
</organism>
<keyword evidence="7" id="KW-1015">Disulfide bond</keyword>
<feature type="signal peptide" evidence="10">
    <location>
        <begin position="1"/>
        <end position="16"/>
    </location>
</feature>
<name>A0A7L4H7B3_PODST</name>
<dbReference type="OrthoDB" id="10043043at2759"/>
<dbReference type="SUPFAM" id="SSF54452">
    <property type="entry name" value="MHC antigen-recognition domain"/>
    <property type="match status" value="1"/>
</dbReference>
<dbReference type="GO" id="GO:0002504">
    <property type="term" value="P:antigen processing and presentation of peptide or polysaccharide antigen via MHC class II"/>
    <property type="evidence" value="ECO:0007669"/>
    <property type="project" value="UniProtKB-KW"/>
</dbReference>
<evidence type="ECO:0000256" key="6">
    <source>
        <dbReference type="ARBA" id="ARBA00023136"/>
    </source>
</evidence>
<dbReference type="Gene3D" id="3.10.320.10">
    <property type="entry name" value="Class II Histocompatibility Antigen, M Beta Chain, Chain B, domain 1"/>
    <property type="match status" value="1"/>
</dbReference>
<dbReference type="FunFam" id="3.10.320.10:FF:000001">
    <property type="entry name" value="HLA class II histocompatibility antigen, DRB1-1 beta chain"/>
    <property type="match status" value="1"/>
</dbReference>
<evidence type="ECO:0000256" key="1">
    <source>
        <dbReference type="ARBA" id="ARBA00004479"/>
    </source>
</evidence>
<sequence length="113" mass="12980">AVLVALVVLGAHPAGGKETSGYFQEQFKGDCYFTNGTERVRLVVRHIYNREQYAHFDSDVGRYIADTPLGEPDAKYWNSQPEVLEQRRAEVDTYCRHNYGVYTPFTVERRGEC</sequence>
<proteinExistence type="predicted"/>
<dbReference type="EMBL" id="VZTK01025292">
    <property type="protein sequence ID" value="NXX21154.1"/>
    <property type="molecule type" value="Genomic_DNA"/>
</dbReference>
<evidence type="ECO:0000256" key="8">
    <source>
        <dbReference type="ARBA" id="ARBA00023180"/>
    </source>
</evidence>
<dbReference type="InterPro" id="IPR000353">
    <property type="entry name" value="MHC_II_b_N"/>
</dbReference>
<dbReference type="PANTHER" id="PTHR19944:SF99">
    <property type="entry name" value="HLA CLASS II HISTOCOMPATIBILITY ANTIGEN, DRB1 BETA CHAIN"/>
    <property type="match status" value="1"/>
</dbReference>
<evidence type="ECO:0000256" key="5">
    <source>
        <dbReference type="ARBA" id="ARBA00023130"/>
    </source>
</evidence>
<keyword evidence="13" id="KW-1185">Reference proteome</keyword>
<evidence type="ECO:0000313" key="13">
    <source>
        <dbReference type="Proteomes" id="UP000584326"/>
    </source>
</evidence>